<sequence length="416" mass="46983">MSLLGLPFELLLSVLRRLPGSSLAQLCLTSREAYETCVPLLYGHLRLSYRHHVRQLAIGMQHRPLLRKTIELYTQKVTLRPKQSGNHWLVADFCRLFPELKQVREVVCSHFGFLSVDRVRELAGSLPQLTHVTLNHCRLVATQHRGEIRETEWGSTDTSGIDDEQEQEVIAPTPKSEEIFERVCHLNAQWTDFSVGAATQLLSSMPLLGWIDLGANHNRIPTANDGVVASLWEHCPRLRHMSISLQQVSESTLCELISKFGGQLETLAIRCDGLETLGALATYCTRLERLVIRAANTPWTVEFTTTPPDEEITNTVVSILQHCQGLVQLEMVSWVMQDVPVIVWRAMDTVIERQGPCQPLSLSIALQPHKTCLKPKPSTEDPIQGYPHGTIRKTLRLEQEVLQEIRKEIHSLVLTS</sequence>
<dbReference type="VEuPathDB" id="FungiDB:PHYBLDRAFT_150685"/>
<dbReference type="Proteomes" id="UP000077315">
    <property type="component" value="Unassembled WGS sequence"/>
</dbReference>
<proteinExistence type="predicted"/>
<feature type="signal peptide" evidence="1">
    <location>
        <begin position="1"/>
        <end position="24"/>
    </location>
</feature>
<dbReference type="PROSITE" id="PS50181">
    <property type="entry name" value="FBOX"/>
    <property type="match status" value="1"/>
</dbReference>
<dbReference type="Gene3D" id="3.80.10.10">
    <property type="entry name" value="Ribonuclease Inhibitor"/>
    <property type="match status" value="1"/>
</dbReference>
<evidence type="ECO:0000313" key="4">
    <source>
        <dbReference type="Proteomes" id="UP000077315"/>
    </source>
</evidence>
<dbReference type="InParanoid" id="A0A162TGZ2"/>
<dbReference type="SUPFAM" id="SSF52047">
    <property type="entry name" value="RNI-like"/>
    <property type="match status" value="1"/>
</dbReference>
<name>A0A162TGZ2_PHYB8</name>
<feature type="domain" description="F-box" evidence="2">
    <location>
        <begin position="1"/>
        <end position="32"/>
    </location>
</feature>
<dbReference type="AlphaFoldDB" id="A0A162TGZ2"/>
<accession>A0A162TGZ2</accession>
<keyword evidence="4" id="KW-1185">Reference proteome</keyword>
<evidence type="ECO:0000259" key="2">
    <source>
        <dbReference type="PROSITE" id="PS50181"/>
    </source>
</evidence>
<dbReference type="EMBL" id="KV440995">
    <property type="protein sequence ID" value="OAD68512.1"/>
    <property type="molecule type" value="Genomic_DNA"/>
</dbReference>
<keyword evidence="1" id="KW-0732">Signal</keyword>
<dbReference type="InterPro" id="IPR001810">
    <property type="entry name" value="F-box_dom"/>
</dbReference>
<organism evidence="3 4">
    <name type="scientific">Phycomyces blakesleeanus (strain ATCC 8743b / DSM 1359 / FGSC 10004 / NBRC 33097 / NRRL 1555)</name>
    <dbReference type="NCBI Taxonomy" id="763407"/>
    <lineage>
        <taxon>Eukaryota</taxon>
        <taxon>Fungi</taxon>
        <taxon>Fungi incertae sedis</taxon>
        <taxon>Mucoromycota</taxon>
        <taxon>Mucoromycotina</taxon>
        <taxon>Mucoromycetes</taxon>
        <taxon>Mucorales</taxon>
        <taxon>Phycomycetaceae</taxon>
        <taxon>Phycomyces</taxon>
    </lineage>
</organism>
<dbReference type="Pfam" id="PF00646">
    <property type="entry name" value="F-box"/>
    <property type="match status" value="1"/>
</dbReference>
<protein>
    <recommendedName>
        <fullName evidence="2">F-box domain-containing protein</fullName>
    </recommendedName>
</protein>
<gene>
    <name evidence="3" type="ORF">PHYBLDRAFT_150685</name>
</gene>
<dbReference type="SUPFAM" id="SSF81383">
    <property type="entry name" value="F-box domain"/>
    <property type="match status" value="1"/>
</dbReference>
<dbReference type="OrthoDB" id="2264027at2759"/>
<dbReference type="InterPro" id="IPR036047">
    <property type="entry name" value="F-box-like_dom_sf"/>
</dbReference>
<feature type="chain" id="PRO_5007839842" description="F-box domain-containing protein" evidence="1">
    <location>
        <begin position="25"/>
        <end position="416"/>
    </location>
</feature>
<dbReference type="InterPro" id="IPR032675">
    <property type="entry name" value="LRR_dom_sf"/>
</dbReference>
<evidence type="ECO:0000256" key="1">
    <source>
        <dbReference type="SAM" id="SignalP"/>
    </source>
</evidence>
<reference evidence="4" key="1">
    <citation type="submission" date="2015-06" db="EMBL/GenBank/DDBJ databases">
        <title>Expansion of signal transduction pathways in fungi by whole-genome duplication.</title>
        <authorList>
            <consortium name="DOE Joint Genome Institute"/>
            <person name="Corrochano L.M."/>
            <person name="Kuo A."/>
            <person name="Marcet-Houben M."/>
            <person name="Polaino S."/>
            <person name="Salamov A."/>
            <person name="Villalobos J.M."/>
            <person name="Alvarez M.I."/>
            <person name="Avalos J."/>
            <person name="Benito E.P."/>
            <person name="Benoit I."/>
            <person name="Burger G."/>
            <person name="Camino L.P."/>
            <person name="Canovas D."/>
            <person name="Cerda-Olmedo E."/>
            <person name="Cheng J.-F."/>
            <person name="Dominguez A."/>
            <person name="Elias M."/>
            <person name="Eslava A.P."/>
            <person name="Glaser F."/>
            <person name="Grimwood J."/>
            <person name="Gutierrez G."/>
            <person name="Heitman J."/>
            <person name="Henrissat B."/>
            <person name="Iturriaga E.A."/>
            <person name="Lang B.F."/>
            <person name="Lavin J.L."/>
            <person name="Lee S."/>
            <person name="Li W."/>
            <person name="Lindquist E."/>
            <person name="Lopez-Garcia S."/>
            <person name="Luque E.M."/>
            <person name="Marcos A.T."/>
            <person name="Martin J."/>
            <person name="McCluskey K."/>
            <person name="Medina H.R."/>
            <person name="Miralles-Duran A."/>
            <person name="Miyazaki A."/>
            <person name="Munoz-Torres E."/>
            <person name="Oguiza J.A."/>
            <person name="Ohm R."/>
            <person name="Olmedo M."/>
            <person name="Orejas M."/>
            <person name="Ortiz-Castellanos L."/>
            <person name="Pisabarro A.G."/>
            <person name="Rodriguez-Romero J."/>
            <person name="Ruiz-Herrera J."/>
            <person name="Ruiz-Vazquez R."/>
            <person name="Sanz C."/>
            <person name="Schackwitz W."/>
            <person name="Schmutz J."/>
            <person name="Shahriari M."/>
            <person name="Shelest E."/>
            <person name="Silva-Franco F."/>
            <person name="Soanes D."/>
            <person name="Syed K."/>
            <person name="Tagua V.G."/>
            <person name="Talbot N.J."/>
            <person name="Thon M."/>
            <person name="De vries R.P."/>
            <person name="Wiebenga A."/>
            <person name="Yadav J.S."/>
            <person name="Braun E.L."/>
            <person name="Baker S."/>
            <person name="Garre V."/>
            <person name="Horwitz B."/>
            <person name="Torres-Martinez S."/>
            <person name="Idnurm A."/>
            <person name="Herrera-Estrella A."/>
            <person name="Gabaldon T."/>
            <person name="Grigoriev I.V."/>
        </authorList>
    </citation>
    <scope>NUCLEOTIDE SEQUENCE [LARGE SCALE GENOMIC DNA]</scope>
    <source>
        <strain evidence="4">NRRL 1555(-)</strain>
    </source>
</reference>
<dbReference type="RefSeq" id="XP_018286552.1">
    <property type="nucleotide sequence ID" value="XM_018432534.1"/>
</dbReference>
<dbReference type="GeneID" id="28993440"/>
<evidence type="ECO:0000313" key="3">
    <source>
        <dbReference type="EMBL" id="OAD68512.1"/>
    </source>
</evidence>